<accession>A0A7G9W8V9</accession>
<dbReference type="InterPro" id="IPR013656">
    <property type="entry name" value="PAS_4"/>
</dbReference>
<evidence type="ECO:0000256" key="3">
    <source>
        <dbReference type="ARBA" id="ARBA00023015"/>
    </source>
</evidence>
<evidence type="ECO:0000313" key="9">
    <source>
        <dbReference type="Proteomes" id="UP000516160"/>
    </source>
</evidence>
<dbReference type="InterPro" id="IPR025944">
    <property type="entry name" value="Sigma_54_int_dom_CS"/>
</dbReference>
<dbReference type="InterPro" id="IPR027417">
    <property type="entry name" value="P-loop_NTPase"/>
</dbReference>
<dbReference type="EMBL" id="CP058559">
    <property type="protein sequence ID" value="QNO15121.1"/>
    <property type="molecule type" value="Genomic_DNA"/>
</dbReference>
<gene>
    <name evidence="8" type="ORF">HYG86_10290</name>
</gene>
<keyword evidence="9" id="KW-1185">Reference proteome</keyword>
<dbReference type="GO" id="GO:0043565">
    <property type="term" value="F:sequence-specific DNA binding"/>
    <property type="evidence" value="ECO:0007669"/>
    <property type="project" value="InterPro"/>
</dbReference>
<dbReference type="PROSITE" id="PS50112">
    <property type="entry name" value="PAS"/>
    <property type="match status" value="1"/>
</dbReference>
<feature type="domain" description="Sigma-54 factor interaction" evidence="6">
    <location>
        <begin position="150"/>
        <end position="378"/>
    </location>
</feature>
<keyword evidence="4" id="KW-0238">DNA-binding</keyword>
<evidence type="ECO:0000256" key="5">
    <source>
        <dbReference type="ARBA" id="ARBA00023163"/>
    </source>
</evidence>
<dbReference type="InterPro" id="IPR009057">
    <property type="entry name" value="Homeodomain-like_sf"/>
</dbReference>
<dbReference type="Gene3D" id="1.10.8.60">
    <property type="match status" value="1"/>
</dbReference>
<dbReference type="Gene3D" id="3.40.50.300">
    <property type="entry name" value="P-loop containing nucleotide triphosphate hydrolases"/>
    <property type="match status" value="1"/>
</dbReference>
<dbReference type="SMART" id="SM00091">
    <property type="entry name" value="PAS"/>
    <property type="match status" value="1"/>
</dbReference>
<keyword evidence="1" id="KW-0547">Nucleotide-binding</keyword>
<dbReference type="CDD" id="cd00130">
    <property type="entry name" value="PAS"/>
    <property type="match status" value="1"/>
</dbReference>
<dbReference type="GO" id="GO:0005524">
    <property type="term" value="F:ATP binding"/>
    <property type="evidence" value="ECO:0007669"/>
    <property type="project" value="UniProtKB-KW"/>
</dbReference>
<dbReference type="PRINTS" id="PR01590">
    <property type="entry name" value="HTHFIS"/>
</dbReference>
<dbReference type="Pfam" id="PF08448">
    <property type="entry name" value="PAS_4"/>
    <property type="match status" value="1"/>
</dbReference>
<dbReference type="InterPro" id="IPR025662">
    <property type="entry name" value="Sigma_54_int_dom_ATP-bd_1"/>
</dbReference>
<dbReference type="Pfam" id="PF02954">
    <property type="entry name" value="HTH_8"/>
    <property type="match status" value="1"/>
</dbReference>
<keyword evidence="5" id="KW-0804">Transcription</keyword>
<sequence>MKNEIISGILESIDEGIHAVDKNGITIYYNPKAASLDGLEPSDVIGKDVLEIFPSLDRSSSTLIKVLKSQKPIFNQQQTYSNYKGKTVITVNTTLPIFRHNEFIGAVEISKDVTQVKQLSDKVHQLQLSLYKRDSSKDTKLNELYQFGDILGNSKELLTVIKKAEQVAKNNSTIVVFGETGVGKELLVQSIHSCSPRQNKPFIAQNCAALPESLLEGILFGTVKGSFTGAENKGGLFELASGGTLFLDEINTMPQSLQAKILRAIEEKKIRRIGDTKEREVDVRIVVALNIAPEDALEKGQLREDLYYRLNVVNLKIPPLRDRKEDIPVLIDAFIDKYNNKFNAKIMGMDNRALKVFIDHQWPGNIRELKNYIEQIFNFKHEGIVKVEDLPSALIGKAIFTQKNESLREKMFNYEKDIILQAYLKNQGNVTKTAQVLEIPRQTLQYKLKQLNIKTM</sequence>
<dbReference type="PROSITE" id="PS50045">
    <property type="entry name" value="SIGMA54_INTERACT_4"/>
    <property type="match status" value="1"/>
</dbReference>
<dbReference type="PROSITE" id="PS00688">
    <property type="entry name" value="SIGMA54_INTERACT_3"/>
    <property type="match status" value="1"/>
</dbReference>
<evidence type="ECO:0000259" key="6">
    <source>
        <dbReference type="PROSITE" id="PS50045"/>
    </source>
</evidence>
<dbReference type="InterPro" id="IPR003593">
    <property type="entry name" value="AAA+_ATPase"/>
</dbReference>
<dbReference type="Gene3D" id="1.10.10.60">
    <property type="entry name" value="Homeodomain-like"/>
    <property type="match status" value="1"/>
</dbReference>
<evidence type="ECO:0000259" key="7">
    <source>
        <dbReference type="PROSITE" id="PS50112"/>
    </source>
</evidence>
<dbReference type="GO" id="GO:0006355">
    <property type="term" value="P:regulation of DNA-templated transcription"/>
    <property type="evidence" value="ECO:0007669"/>
    <property type="project" value="InterPro"/>
</dbReference>
<dbReference type="InterPro" id="IPR025943">
    <property type="entry name" value="Sigma_54_int_dom_ATP-bd_2"/>
</dbReference>
<dbReference type="Gene3D" id="3.30.450.20">
    <property type="entry name" value="PAS domain"/>
    <property type="match status" value="1"/>
</dbReference>
<evidence type="ECO:0000256" key="1">
    <source>
        <dbReference type="ARBA" id="ARBA00022741"/>
    </source>
</evidence>
<dbReference type="NCBIfam" id="TIGR00229">
    <property type="entry name" value="sensory_box"/>
    <property type="match status" value="1"/>
</dbReference>
<evidence type="ECO:0000256" key="4">
    <source>
        <dbReference type="ARBA" id="ARBA00023125"/>
    </source>
</evidence>
<evidence type="ECO:0000313" key="8">
    <source>
        <dbReference type="EMBL" id="QNO15121.1"/>
    </source>
</evidence>
<evidence type="ECO:0000256" key="2">
    <source>
        <dbReference type="ARBA" id="ARBA00022840"/>
    </source>
</evidence>
<dbReference type="InterPro" id="IPR002078">
    <property type="entry name" value="Sigma_54_int"/>
</dbReference>
<dbReference type="Pfam" id="PF25601">
    <property type="entry name" value="AAA_lid_14"/>
    <property type="match status" value="1"/>
</dbReference>
<dbReference type="SUPFAM" id="SSF52540">
    <property type="entry name" value="P-loop containing nucleoside triphosphate hydrolases"/>
    <property type="match status" value="1"/>
</dbReference>
<dbReference type="PROSITE" id="PS00676">
    <property type="entry name" value="SIGMA54_INTERACT_2"/>
    <property type="match status" value="1"/>
</dbReference>
<dbReference type="SMART" id="SM00382">
    <property type="entry name" value="AAA"/>
    <property type="match status" value="1"/>
</dbReference>
<dbReference type="CDD" id="cd00009">
    <property type="entry name" value="AAA"/>
    <property type="match status" value="1"/>
</dbReference>
<keyword evidence="3" id="KW-0805">Transcription regulation</keyword>
<organism evidence="8 9">
    <name type="scientific">Alkalicella caledoniensis</name>
    <dbReference type="NCBI Taxonomy" id="2731377"/>
    <lineage>
        <taxon>Bacteria</taxon>
        <taxon>Bacillati</taxon>
        <taxon>Bacillota</taxon>
        <taxon>Clostridia</taxon>
        <taxon>Eubacteriales</taxon>
        <taxon>Proteinivoracaceae</taxon>
        <taxon>Alkalicella</taxon>
    </lineage>
</organism>
<dbReference type="RefSeq" id="WP_213165486.1">
    <property type="nucleotide sequence ID" value="NZ_CP058559.1"/>
</dbReference>
<feature type="domain" description="PAS" evidence="7">
    <location>
        <begin position="2"/>
        <end position="53"/>
    </location>
</feature>
<dbReference type="InterPro" id="IPR058031">
    <property type="entry name" value="AAA_lid_NorR"/>
</dbReference>
<dbReference type="PANTHER" id="PTHR32071">
    <property type="entry name" value="TRANSCRIPTIONAL REGULATORY PROTEIN"/>
    <property type="match status" value="1"/>
</dbReference>
<dbReference type="Pfam" id="PF00158">
    <property type="entry name" value="Sigma54_activat"/>
    <property type="match status" value="1"/>
</dbReference>
<protein>
    <submittedName>
        <fullName evidence="8">Sigma 54-interacting transcriptional regulator</fullName>
    </submittedName>
</protein>
<dbReference type="SUPFAM" id="SSF55785">
    <property type="entry name" value="PYP-like sensor domain (PAS domain)"/>
    <property type="match status" value="1"/>
</dbReference>
<dbReference type="Proteomes" id="UP000516160">
    <property type="component" value="Chromosome"/>
</dbReference>
<dbReference type="AlphaFoldDB" id="A0A7G9W8V9"/>
<reference evidence="8 9" key="1">
    <citation type="submission" date="2020-07" db="EMBL/GenBank/DDBJ databases">
        <title>Alkalicella. sp. LB2 genome.</title>
        <authorList>
            <person name="Postec A."/>
            <person name="Quemeneur M."/>
        </authorList>
    </citation>
    <scope>NUCLEOTIDE SEQUENCE [LARGE SCALE GENOMIC DNA]</scope>
    <source>
        <strain evidence="8 9">LB2</strain>
    </source>
</reference>
<dbReference type="PANTHER" id="PTHR32071:SF74">
    <property type="entry name" value="TRANSCRIPTIONAL ACTIVATOR ROCR"/>
    <property type="match status" value="1"/>
</dbReference>
<dbReference type="KEGG" id="acae:HYG86_10290"/>
<dbReference type="InterPro" id="IPR000014">
    <property type="entry name" value="PAS"/>
</dbReference>
<dbReference type="SUPFAM" id="SSF46689">
    <property type="entry name" value="Homeodomain-like"/>
    <property type="match status" value="1"/>
</dbReference>
<name>A0A7G9W8V9_ALKCA</name>
<dbReference type="PROSITE" id="PS00675">
    <property type="entry name" value="SIGMA54_INTERACT_1"/>
    <property type="match status" value="1"/>
</dbReference>
<proteinExistence type="predicted"/>
<dbReference type="FunFam" id="3.40.50.300:FF:000006">
    <property type="entry name" value="DNA-binding transcriptional regulator NtrC"/>
    <property type="match status" value="1"/>
</dbReference>
<keyword evidence="2" id="KW-0067">ATP-binding</keyword>
<dbReference type="InterPro" id="IPR035965">
    <property type="entry name" value="PAS-like_dom_sf"/>
</dbReference>
<dbReference type="InterPro" id="IPR002197">
    <property type="entry name" value="HTH_Fis"/>
</dbReference>